<dbReference type="EMBL" id="VSSQ01000269">
    <property type="protein sequence ID" value="MPL88965.1"/>
    <property type="molecule type" value="Genomic_DNA"/>
</dbReference>
<proteinExistence type="predicted"/>
<reference evidence="1" key="1">
    <citation type="submission" date="2019-08" db="EMBL/GenBank/DDBJ databases">
        <authorList>
            <person name="Kucharzyk K."/>
            <person name="Murdoch R.W."/>
            <person name="Higgins S."/>
            <person name="Loffler F."/>
        </authorList>
    </citation>
    <scope>NUCLEOTIDE SEQUENCE</scope>
</reference>
<evidence type="ECO:0000313" key="1">
    <source>
        <dbReference type="EMBL" id="MPL88965.1"/>
    </source>
</evidence>
<name>A0A644VCV6_9ZZZZ</name>
<protein>
    <submittedName>
        <fullName evidence="1">Uncharacterized protein</fullName>
    </submittedName>
</protein>
<gene>
    <name evidence="1" type="ORF">SDC9_34995</name>
</gene>
<accession>A0A644VCV6</accession>
<dbReference type="AlphaFoldDB" id="A0A644VCV6"/>
<sequence length="79" mass="8984">MQPIGYQSGILAGILPPRAKKRYMLHLMDDPETQAFPSPDVVFAVLRAGRHRRHAEFLQSLPVDKRIHNVKLQNVSVLI</sequence>
<organism evidence="1">
    <name type="scientific">bioreactor metagenome</name>
    <dbReference type="NCBI Taxonomy" id="1076179"/>
    <lineage>
        <taxon>unclassified sequences</taxon>
        <taxon>metagenomes</taxon>
        <taxon>ecological metagenomes</taxon>
    </lineage>
</organism>
<comment type="caution">
    <text evidence="1">The sequence shown here is derived from an EMBL/GenBank/DDBJ whole genome shotgun (WGS) entry which is preliminary data.</text>
</comment>